<feature type="transmembrane region" description="Helical" evidence="1">
    <location>
        <begin position="110"/>
        <end position="132"/>
    </location>
</feature>
<gene>
    <name evidence="2" type="ORF">ADH67_10380</name>
</gene>
<proteinExistence type="predicted"/>
<reference evidence="3" key="1">
    <citation type="submission" date="2017-05" db="EMBL/GenBank/DDBJ databases">
        <title>Improved OligoMM genomes.</title>
        <authorList>
            <person name="Garzetti D."/>
        </authorList>
    </citation>
    <scope>NUCLEOTIDE SEQUENCE [LARGE SCALE GENOMIC DNA]</scope>
    <source>
        <strain evidence="3">YL45</strain>
    </source>
</reference>
<dbReference type="EMBL" id="NHMP01000007">
    <property type="protein sequence ID" value="OXE45819.1"/>
    <property type="molecule type" value="Genomic_DNA"/>
</dbReference>
<name>A0A227KGN2_9BURK</name>
<accession>A0A227KGN2</accession>
<evidence type="ECO:0000313" key="2">
    <source>
        <dbReference type="EMBL" id="OXE45819.1"/>
    </source>
</evidence>
<evidence type="ECO:0000256" key="1">
    <source>
        <dbReference type="SAM" id="Phobius"/>
    </source>
</evidence>
<keyword evidence="3" id="KW-1185">Reference proteome</keyword>
<dbReference type="AlphaFoldDB" id="A0A227KGN2"/>
<protein>
    <submittedName>
        <fullName evidence="2">Uncharacterized protein</fullName>
    </submittedName>
</protein>
<dbReference type="Proteomes" id="UP000214610">
    <property type="component" value="Unassembled WGS sequence"/>
</dbReference>
<keyword evidence="1" id="KW-1133">Transmembrane helix</keyword>
<sequence length="230" mass="26062">MTEQHYVQEETDEGLKFAHLLLKLIKSPDRVTRKEWDYLDSIHIGMIEREAGYTHAQALHVANQIDRIQAYVSSWGRMEFLSDALMMWLIGAGFILAGVLLALLDIPNSLLGRTVVPCSLGIGTFFLVMPFIGRKKAFSYNKDCFEETLISILGVGLLKRCCECTEDLIRRLSSHESKEVLVKVVEKFLESKKNKLTKAEELSLLHQLLEGFGMTLADLPFPVVHEISDH</sequence>
<dbReference type="RefSeq" id="WP_066592740.1">
    <property type="nucleotide sequence ID" value="NZ_CAJTBZ010000015.1"/>
</dbReference>
<keyword evidence="1" id="KW-0812">Transmembrane</keyword>
<evidence type="ECO:0000313" key="3">
    <source>
        <dbReference type="Proteomes" id="UP000214610"/>
    </source>
</evidence>
<organism evidence="2 3">
    <name type="scientific">Turicimonas muris</name>
    <dbReference type="NCBI Taxonomy" id="1796652"/>
    <lineage>
        <taxon>Bacteria</taxon>
        <taxon>Pseudomonadati</taxon>
        <taxon>Pseudomonadota</taxon>
        <taxon>Betaproteobacteria</taxon>
        <taxon>Burkholderiales</taxon>
        <taxon>Sutterellaceae</taxon>
        <taxon>Turicimonas</taxon>
    </lineage>
</organism>
<keyword evidence="1" id="KW-0472">Membrane</keyword>
<comment type="caution">
    <text evidence="2">The sequence shown here is derived from an EMBL/GenBank/DDBJ whole genome shotgun (WGS) entry which is preliminary data.</text>
</comment>
<feature type="transmembrane region" description="Helical" evidence="1">
    <location>
        <begin position="85"/>
        <end position="104"/>
    </location>
</feature>
<dbReference type="GeneID" id="78361417"/>